<sequence length="231" mass="25616">MSFFRRNSTSAAESGAEGDPAAGSTAGAGDTQAGQEAVKGGTPKKGRPTPRRREAESKRRGPVAPPPKNTREAIKRSRQQRKQNPGTKMSKEERRAATRERRERMMAGDERYLLPRDRGPVKAFVRDVVDSRRNLLGLFMPLAIVVFLSLLVPDPAIQQAATLATTVMLFGMVVEGVANGRRITKLAREHFPNEVIKGRSIGWYAFVRATQLRRLRVPKPRVKPGDSVRVH</sequence>
<dbReference type="EMBL" id="FZNW01000006">
    <property type="protein sequence ID" value="SNR46082.1"/>
    <property type="molecule type" value="Genomic_DNA"/>
</dbReference>
<feature type="region of interest" description="Disordered" evidence="1">
    <location>
        <begin position="1"/>
        <end position="103"/>
    </location>
</feature>
<evidence type="ECO:0000256" key="1">
    <source>
        <dbReference type="SAM" id="MobiDB-lite"/>
    </source>
</evidence>
<gene>
    <name evidence="3" type="ORF">SAMN06265360_106185</name>
</gene>
<feature type="compositionally biased region" description="Polar residues" evidence="1">
    <location>
        <begin position="1"/>
        <end position="12"/>
    </location>
</feature>
<evidence type="ECO:0008006" key="5">
    <source>
        <dbReference type="Google" id="ProtNLM"/>
    </source>
</evidence>
<evidence type="ECO:0000313" key="3">
    <source>
        <dbReference type="EMBL" id="SNR46082.1"/>
    </source>
</evidence>
<dbReference type="InterPro" id="IPR021403">
    <property type="entry name" value="DUF3043"/>
</dbReference>
<reference evidence="3 4" key="1">
    <citation type="submission" date="2017-06" db="EMBL/GenBank/DDBJ databases">
        <authorList>
            <person name="Kim H.J."/>
            <person name="Triplett B.A."/>
        </authorList>
    </citation>
    <scope>NUCLEOTIDE SEQUENCE [LARGE SCALE GENOMIC DNA]</scope>
    <source>
        <strain evidence="3 4">DSM 45207</strain>
    </source>
</reference>
<dbReference type="RefSeq" id="WP_089300749.1">
    <property type="nucleotide sequence ID" value="NZ_FZNW01000006.1"/>
</dbReference>
<evidence type="ECO:0000313" key="4">
    <source>
        <dbReference type="Proteomes" id="UP000198348"/>
    </source>
</evidence>
<dbReference type="AlphaFoldDB" id="A0A238WHP6"/>
<feature type="transmembrane region" description="Helical" evidence="2">
    <location>
        <begin position="159"/>
        <end position="178"/>
    </location>
</feature>
<keyword evidence="2" id="KW-0472">Membrane</keyword>
<dbReference type="OrthoDB" id="5194448at2"/>
<protein>
    <recommendedName>
        <fullName evidence="5">DUF3043 domain-containing protein</fullName>
    </recommendedName>
</protein>
<feature type="transmembrane region" description="Helical" evidence="2">
    <location>
        <begin position="135"/>
        <end position="153"/>
    </location>
</feature>
<proteinExistence type="predicted"/>
<dbReference type="Pfam" id="PF11241">
    <property type="entry name" value="DUF3043"/>
    <property type="match status" value="1"/>
</dbReference>
<evidence type="ECO:0000256" key="2">
    <source>
        <dbReference type="SAM" id="Phobius"/>
    </source>
</evidence>
<organism evidence="3 4">
    <name type="scientific">Haloechinothrix alba</name>
    <dbReference type="NCBI Taxonomy" id="664784"/>
    <lineage>
        <taxon>Bacteria</taxon>
        <taxon>Bacillati</taxon>
        <taxon>Actinomycetota</taxon>
        <taxon>Actinomycetes</taxon>
        <taxon>Pseudonocardiales</taxon>
        <taxon>Pseudonocardiaceae</taxon>
        <taxon>Haloechinothrix</taxon>
    </lineage>
</organism>
<keyword evidence="4" id="KW-1185">Reference proteome</keyword>
<accession>A0A238WHP6</accession>
<keyword evidence="2" id="KW-1133">Transmembrane helix</keyword>
<name>A0A238WHP6_9PSEU</name>
<dbReference type="Proteomes" id="UP000198348">
    <property type="component" value="Unassembled WGS sequence"/>
</dbReference>
<feature type="compositionally biased region" description="Basic and acidic residues" evidence="1">
    <location>
        <begin position="89"/>
        <end position="103"/>
    </location>
</feature>
<keyword evidence="2" id="KW-0812">Transmembrane</keyword>